<dbReference type="PANTHER" id="PTHR35526:SF3">
    <property type="entry name" value="ANTI-SIGMA-F FACTOR RSBW"/>
    <property type="match status" value="1"/>
</dbReference>
<protein>
    <submittedName>
        <fullName evidence="3">ATP-binding protein</fullName>
    </submittedName>
</protein>
<name>A0A3N0E6Q5_9ACTN</name>
<accession>A0A3N0E6Q5</accession>
<reference evidence="3 4" key="1">
    <citation type="submission" date="2018-11" db="EMBL/GenBank/DDBJ databases">
        <title>The genome draft of YIM 96095.</title>
        <authorList>
            <person name="Tang S.-K."/>
            <person name="Chunyu W.-X."/>
            <person name="Feng Y.-Z."/>
        </authorList>
    </citation>
    <scope>NUCLEOTIDE SEQUENCE [LARGE SCALE GENOMIC DNA]</scope>
    <source>
        <strain evidence="3 4">YIM 96095</strain>
    </source>
</reference>
<keyword evidence="3" id="KW-0067">ATP-binding</keyword>
<gene>
    <name evidence="3" type="ORF">EFW17_16090</name>
</gene>
<dbReference type="GO" id="GO:0005524">
    <property type="term" value="F:ATP binding"/>
    <property type="evidence" value="ECO:0007669"/>
    <property type="project" value="UniProtKB-KW"/>
</dbReference>
<dbReference type="Gene3D" id="3.30.565.10">
    <property type="entry name" value="Histidine kinase-like ATPase, C-terminal domain"/>
    <property type="match status" value="1"/>
</dbReference>
<dbReference type="Proteomes" id="UP000269198">
    <property type="component" value="Unassembled WGS sequence"/>
</dbReference>
<comment type="caution">
    <text evidence="3">The sequence shown here is derived from an EMBL/GenBank/DDBJ whole genome shotgun (WGS) entry which is preliminary data.</text>
</comment>
<dbReference type="InterPro" id="IPR050267">
    <property type="entry name" value="Anti-sigma-factor_SerPK"/>
</dbReference>
<sequence>MSEGECTSALDPCPPHTWWLPTLSHGSPARRPPRGATSHEWLSWRLDADATAPSVAREIALGILREWGMTRFAADVELVVSELVTNALRHGPDPEAGADSGDCLVQLTMMRRGGELVCAVRDGNDRLPVRREPDFMLETGRGLRLVSCFATSWGAVPTVPVGKFVWALFR</sequence>
<feature type="domain" description="Histidine kinase/HSP90-like ATPase" evidence="2">
    <location>
        <begin position="49"/>
        <end position="151"/>
    </location>
</feature>
<proteinExistence type="predicted"/>
<dbReference type="AlphaFoldDB" id="A0A3N0E6Q5"/>
<dbReference type="PANTHER" id="PTHR35526">
    <property type="entry name" value="ANTI-SIGMA-F FACTOR RSBW-RELATED"/>
    <property type="match status" value="1"/>
</dbReference>
<dbReference type="SUPFAM" id="SSF55874">
    <property type="entry name" value="ATPase domain of HSP90 chaperone/DNA topoisomerase II/histidine kinase"/>
    <property type="match status" value="1"/>
</dbReference>
<keyword evidence="4" id="KW-1185">Reference proteome</keyword>
<keyword evidence="1" id="KW-0723">Serine/threonine-protein kinase</keyword>
<dbReference type="InterPro" id="IPR003594">
    <property type="entry name" value="HATPase_dom"/>
</dbReference>
<dbReference type="Pfam" id="PF13581">
    <property type="entry name" value="HATPase_c_2"/>
    <property type="match status" value="1"/>
</dbReference>
<evidence type="ECO:0000313" key="4">
    <source>
        <dbReference type="Proteomes" id="UP000269198"/>
    </source>
</evidence>
<evidence type="ECO:0000256" key="1">
    <source>
        <dbReference type="ARBA" id="ARBA00022527"/>
    </source>
</evidence>
<keyword evidence="1" id="KW-0418">Kinase</keyword>
<keyword evidence="1" id="KW-0808">Transferase</keyword>
<organism evidence="3 4">
    <name type="scientific">Halostreptopolyspora alba</name>
    <dbReference type="NCBI Taxonomy" id="2487137"/>
    <lineage>
        <taxon>Bacteria</taxon>
        <taxon>Bacillati</taxon>
        <taxon>Actinomycetota</taxon>
        <taxon>Actinomycetes</taxon>
        <taxon>Streptosporangiales</taxon>
        <taxon>Nocardiopsidaceae</taxon>
        <taxon>Halostreptopolyspora</taxon>
    </lineage>
</organism>
<evidence type="ECO:0000313" key="3">
    <source>
        <dbReference type="EMBL" id="RNL83515.1"/>
    </source>
</evidence>
<dbReference type="CDD" id="cd16936">
    <property type="entry name" value="HATPase_RsbW-like"/>
    <property type="match status" value="1"/>
</dbReference>
<evidence type="ECO:0000259" key="2">
    <source>
        <dbReference type="Pfam" id="PF13581"/>
    </source>
</evidence>
<keyword evidence="3" id="KW-0547">Nucleotide-binding</keyword>
<dbReference type="EMBL" id="RJMB01000016">
    <property type="protein sequence ID" value="RNL83515.1"/>
    <property type="molecule type" value="Genomic_DNA"/>
</dbReference>
<dbReference type="OrthoDB" id="3867457at2"/>
<dbReference type="InterPro" id="IPR036890">
    <property type="entry name" value="HATPase_C_sf"/>
</dbReference>
<dbReference type="GO" id="GO:0004674">
    <property type="term" value="F:protein serine/threonine kinase activity"/>
    <property type="evidence" value="ECO:0007669"/>
    <property type="project" value="UniProtKB-KW"/>
</dbReference>